<reference evidence="2 3" key="1">
    <citation type="submission" date="2014-06" db="EMBL/GenBank/DDBJ databases">
        <authorList>
            <consortium name="DOE Joint Genome Institute"/>
            <person name="Kuo A."/>
            <person name="Kohler A."/>
            <person name="Nagy L.G."/>
            <person name="Floudas D."/>
            <person name="Copeland A."/>
            <person name="Barry K.W."/>
            <person name="Cichocki N."/>
            <person name="Veneault-Fourrey C."/>
            <person name="LaButti K."/>
            <person name="Lindquist E.A."/>
            <person name="Lipzen A."/>
            <person name="Lundell T."/>
            <person name="Morin E."/>
            <person name="Murat C."/>
            <person name="Sun H."/>
            <person name="Tunlid A."/>
            <person name="Henrissat B."/>
            <person name="Grigoriev I.V."/>
            <person name="Hibbett D.S."/>
            <person name="Martin F."/>
            <person name="Nordberg H.P."/>
            <person name="Cantor M.N."/>
            <person name="Hua S.X."/>
        </authorList>
    </citation>
    <scope>NUCLEOTIDE SEQUENCE [LARGE SCALE GENOMIC DNA]</scope>
    <source>
        <strain evidence="2 3">ATCC 200175</strain>
    </source>
</reference>
<protein>
    <submittedName>
        <fullName evidence="2">Uncharacterized protein</fullName>
    </submittedName>
</protein>
<feature type="region of interest" description="Disordered" evidence="1">
    <location>
        <begin position="211"/>
        <end position="232"/>
    </location>
</feature>
<gene>
    <name evidence="2" type="ORF">PAXINDRAFT_20282</name>
</gene>
<organism evidence="2 3">
    <name type="scientific">Paxillus involutus ATCC 200175</name>
    <dbReference type="NCBI Taxonomy" id="664439"/>
    <lineage>
        <taxon>Eukaryota</taxon>
        <taxon>Fungi</taxon>
        <taxon>Dikarya</taxon>
        <taxon>Basidiomycota</taxon>
        <taxon>Agaricomycotina</taxon>
        <taxon>Agaricomycetes</taxon>
        <taxon>Agaricomycetidae</taxon>
        <taxon>Boletales</taxon>
        <taxon>Paxilineae</taxon>
        <taxon>Paxillaceae</taxon>
        <taxon>Paxillus</taxon>
    </lineage>
</organism>
<feature type="region of interest" description="Disordered" evidence="1">
    <location>
        <begin position="1"/>
        <end position="25"/>
    </location>
</feature>
<accession>A0A0C9T5C1</accession>
<dbReference type="Proteomes" id="UP000053647">
    <property type="component" value="Unassembled WGS sequence"/>
</dbReference>
<sequence length="256" mass="28075">MQCLPSPPQLGVSPASNVGTEQQIDNTGDLPIGNLASFMGRSSVLLLSLDSDIDDCRTPQISTSTEPVAQISQCPDLTQDNWMQCTSDNPTPRPLAEVVSDLTAKSEEGVNEYKQFSDVTYVRQVIPQPRVDVASDATVEGMNTRFRAHIGDTTLYRPPKIGLYDPFYVESDLYGQVQKTSPTSMCLLRPLLNTNIDHGRTPQISLSIERTTEVSQRPDPIRKQGTQSMRDEVIGQHVDVPAAASDPTSWDEAINA</sequence>
<evidence type="ECO:0000313" key="2">
    <source>
        <dbReference type="EMBL" id="KIJ06528.1"/>
    </source>
</evidence>
<evidence type="ECO:0000313" key="3">
    <source>
        <dbReference type="Proteomes" id="UP000053647"/>
    </source>
</evidence>
<proteinExistence type="predicted"/>
<dbReference type="EMBL" id="KN820282">
    <property type="protein sequence ID" value="KIJ06528.1"/>
    <property type="molecule type" value="Genomic_DNA"/>
</dbReference>
<name>A0A0C9T5C1_PAXIN</name>
<evidence type="ECO:0000256" key="1">
    <source>
        <dbReference type="SAM" id="MobiDB-lite"/>
    </source>
</evidence>
<dbReference type="HOGENOM" id="CLU_1086247_0_0_1"/>
<keyword evidence="3" id="KW-1185">Reference proteome</keyword>
<feature type="compositionally biased region" description="Polar residues" evidence="1">
    <location>
        <begin position="14"/>
        <end position="25"/>
    </location>
</feature>
<reference evidence="3" key="2">
    <citation type="submission" date="2015-01" db="EMBL/GenBank/DDBJ databases">
        <title>Evolutionary Origins and Diversification of the Mycorrhizal Mutualists.</title>
        <authorList>
            <consortium name="DOE Joint Genome Institute"/>
            <consortium name="Mycorrhizal Genomics Consortium"/>
            <person name="Kohler A."/>
            <person name="Kuo A."/>
            <person name="Nagy L.G."/>
            <person name="Floudas D."/>
            <person name="Copeland A."/>
            <person name="Barry K.W."/>
            <person name="Cichocki N."/>
            <person name="Veneault-Fourrey C."/>
            <person name="LaButti K."/>
            <person name="Lindquist E.A."/>
            <person name="Lipzen A."/>
            <person name="Lundell T."/>
            <person name="Morin E."/>
            <person name="Murat C."/>
            <person name="Riley R."/>
            <person name="Ohm R."/>
            <person name="Sun H."/>
            <person name="Tunlid A."/>
            <person name="Henrissat B."/>
            <person name="Grigoriev I.V."/>
            <person name="Hibbett D.S."/>
            <person name="Martin F."/>
        </authorList>
    </citation>
    <scope>NUCLEOTIDE SEQUENCE [LARGE SCALE GENOMIC DNA]</scope>
    <source>
        <strain evidence="3">ATCC 200175</strain>
    </source>
</reference>
<dbReference type="AlphaFoldDB" id="A0A0C9T5C1"/>